<keyword evidence="2" id="KW-0934">Plastid</keyword>
<geneLocation type="plastid" evidence="2"/>
<keyword evidence="2" id="KW-0067">ATP-binding</keyword>
<dbReference type="InterPro" id="IPR027417">
    <property type="entry name" value="P-loop_NTPase"/>
</dbReference>
<keyword evidence="2" id="KW-0347">Helicase</keyword>
<keyword evidence="2" id="KW-0547">Nucleotide-binding</keyword>
<evidence type="ECO:0000259" key="1">
    <source>
        <dbReference type="PROSITE" id="PS51199"/>
    </source>
</evidence>
<dbReference type="PANTHER" id="PTHR30153:SF2">
    <property type="entry name" value="REPLICATIVE DNA HELICASE"/>
    <property type="match status" value="1"/>
</dbReference>
<sequence>MNYHINKIFYHTYINKINLIYYNVVYDIYRPSDFHFIGHQFILHNSIEQDADIVIMLYEENSLKEYKVEEKILDISICKNRNGPTGICKLIFFKKTTSFQDLNMTEIIYDFDIT</sequence>
<reference evidence="2" key="2">
    <citation type="submission" date="2019-04" db="EMBL/GenBank/DDBJ databases">
        <authorList>
            <person name="Pasella M."/>
        </authorList>
    </citation>
    <scope>NUCLEOTIDE SEQUENCE</scope>
    <source>
        <strain evidence="2">PD2766_6</strain>
    </source>
</reference>
<dbReference type="PANTHER" id="PTHR30153">
    <property type="entry name" value="REPLICATIVE DNA HELICASE DNAB"/>
    <property type="match status" value="1"/>
</dbReference>
<evidence type="ECO:0000313" key="2">
    <source>
        <dbReference type="EMBL" id="QCI08952.1"/>
    </source>
</evidence>
<organism evidence="2">
    <name type="scientific">Wrangelia sp</name>
    <dbReference type="NCBI Taxonomy" id="2575620"/>
    <lineage>
        <taxon>Eukaryota</taxon>
        <taxon>Rhodophyta</taxon>
        <taxon>Florideophyceae</taxon>
        <taxon>Rhodymeniophycidae</taxon>
        <taxon>Ceramiales</taxon>
        <taxon>Ceramiaceae</taxon>
        <taxon>Wrangelia</taxon>
    </lineage>
</organism>
<feature type="domain" description="SF4 helicase" evidence="1">
    <location>
        <begin position="46"/>
        <end position="106"/>
    </location>
</feature>
<protein>
    <submittedName>
        <fullName evidence="2">Replication helicase subunit</fullName>
    </submittedName>
</protein>
<dbReference type="GO" id="GO:0006260">
    <property type="term" value="P:DNA replication"/>
    <property type="evidence" value="ECO:0007669"/>
    <property type="project" value="InterPro"/>
</dbReference>
<dbReference type="GO" id="GO:0005524">
    <property type="term" value="F:ATP binding"/>
    <property type="evidence" value="ECO:0007669"/>
    <property type="project" value="InterPro"/>
</dbReference>
<dbReference type="GO" id="GO:0003678">
    <property type="term" value="F:DNA helicase activity"/>
    <property type="evidence" value="ECO:0007669"/>
    <property type="project" value="InterPro"/>
</dbReference>
<dbReference type="AlphaFoldDB" id="A0A4D6X0J4"/>
<dbReference type="InterPro" id="IPR007694">
    <property type="entry name" value="DNA_helicase_DnaB-like_C"/>
</dbReference>
<gene>
    <name evidence="2" type="primary">dnaB</name>
</gene>
<dbReference type="EMBL" id="MK814742">
    <property type="protein sequence ID" value="QCI08952.1"/>
    <property type="molecule type" value="Genomic_DNA"/>
</dbReference>
<accession>A0A4D6X0J4</accession>
<dbReference type="Gene3D" id="3.40.50.300">
    <property type="entry name" value="P-loop containing nucleotide triphosphate hydrolases"/>
    <property type="match status" value="1"/>
</dbReference>
<dbReference type="Pfam" id="PF03796">
    <property type="entry name" value="DnaB_C"/>
    <property type="match status" value="1"/>
</dbReference>
<keyword evidence="2" id="KW-0378">Hydrolase</keyword>
<dbReference type="PROSITE" id="PS51199">
    <property type="entry name" value="SF4_HELICASE"/>
    <property type="match status" value="1"/>
</dbReference>
<reference evidence="2" key="1">
    <citation type="journal article" date="2019" name="Mol. Phylogenet. Evol.">
        <title>Morphological evolution and classification of the red algal order Ceramiales inferred using plastid phylogenomics.</title>
        <authorList>
            <person name="Diaz-Tapia P."/>
            <person name="Pasella M.M."/>
            <person name="Verbruggen H."/>
            <person name="Maggs C.A."/>
        </authorList>
    </citation>
    <scope>NUCLEOTIDE SEQUENCE</scope>
    <source>
        <strain evidence="2">PD2766_6</strain>
    </source>
</reference>
<dbReference type="GO" id="GO:0005829">
    <property type="term" value="C:cytosol"/>
    <property type="evidence" value="ECO:0007669"/>
    <property type="project" value="TreeGrafter"/>
</dbReference>
<proteinExistence type="predicted"/>
<name>A0A4D6X0J4_9FLOR</name>